<keyword evidence="3" id="KW-1185">Reference proteome</keyword>
<organism evidence="2 3">
    <name type="scientific">Fructobacillus broussonetiae</name>
    <dbReference type="NCBI Taxonomy" id="2713173"/>
    <lineage>
        <taxon>Bacteria</taxon>
        <taxon>Bacillati</taxon>
        <taxon>Bacillota</taxon>
        <taxon>Bacilli</taxon>
        <taxon>Lactobacillales</taxon>
        <taxon>Lactobacillaceae</taxon>
        <taxon>Fructobacillus</taxon>
    </lineage>
</organism>
<feature type="transmembrane region" description="Helical" evidence="1">
    <location>
        <begin position="47"/>
        <end position="65"/>
    </location>
</feature>
<keyword evidence="1" id="KW-1133">Transmembrane helix</keyword>
<keyword evidence="1" id="KW-0812">Transmembrane</keyword>
<sequence>MREKLAKLMNQYPRTYMVICVAIATFTWSIVRLIFVKNASLLVEVEHFVFLTAFVAIANGIVWFIKKQRAK</sequence>
<dbReference type="EMBL" id="JAAMFK010000005">
    <property type="protein sequence ID" value="MBS9338886.1"/>
    <property type="molecule type" value="Genomic_DNA"/>
</dbReference>
<dbReference type="RefSeq" id="WP_213809171.1">
    <property type="nucleotide sequence ID" value="NZ_JAAMFK010000005.1"/>
</dbReference>
<evidence type="ECO:0000313" key="3">
    <source>
        <dbReference type="Proteomes" id="UP001519504"/>
    </source>
</evidence>
<feature type="transmembrane region" description="Helical" evidence="1">
    <location>
        <begin position="12"/>
        <end position="35"/>
    </location>
</feature>
<keyword evidence="1" id="KW-0472">Membrane</keyword>
<name>A0ABS5R0C1_9LACO</name>
<accession>A0ABS5R0C1</accession>
<reference evidence="2 3" key="1">
    <citation type="submission" date="2020-02" db="EMBL/GenBank/DDBJ databases">
        <title>Fructobacillus sp. isolated from paper mulberry of Taiwan.</title>
        <authorList>
            <person name="Lin S.-T."/>
        </authorList>
    </citation>
    <scope>NUCLEOTIDE SEQUENCE [LARGE SCALE GENOMIC DNA]</scope>
    <source>
        <strain evidence="2 3">M2-14</strain>
    </source>
</reference>
<evidence type="ECO:0000313" key="2">
    <source>
        <dbReference type="EMBL" id="MBS9338886.1"/>
    </source>
</evidence>
<dbReference type="Proteomes" id="UP001519504">
    <property type="component" value="Unassembled WGS sequence"/>
</dbReference>
<evidence type="ECO:0000256" key="1">
    <source>
        <dbReference type="SAM" id="Phobius"/>
    </source>
</evidence>
<comment type="caution">
    <text evidence="2">The sequence shown here is derived from an EMBL/GenBank/DDBJ whole genome shotgun (WGS) entry which is preliminary data.</text>
</comment>
<proteinExistence type="predicted"/>
<gene>
    <name evidence="2" type="ORF">G6R29_04510</name>
</gene>
<protein>
    <submittedName>
        <fullName evidence="2">Uncharacterized protein</fullName>
    </submittedName>
</protein>